<evidence type="ECO:0000256" key="8">
    <source>
        <dbReference type="ARBA" id="ARBA00023159"/>
    </source>
</evidence>
<dbReference type="EMBL" id="KY643743">
    <property type="protein sequence ID" value="ARA91515.1"/>
    <property type="molecule type" value="Genomic_DNA"/>
</dbReference>
<dbReference type="AlphaFoldDB" id="A0A678NU60"/>
<evidence type="ECO:0000256" key="2">
    <source>
        <dbReference type="ARBA" id="ARBA00004167"/>
    </source>
</evidence>
<evidence type="ECO:0000313" key="13">
    <source>
        <dbReference type="EMBL" id="ARA91515.1"/>
    </source>
</evidence>
<keyword evidence="4" id="KW-1133">Transmembrane helix</keyword>
<name>A0A678NU60_CUCME</name>
<keyword evidence="3" id="KW-0812">Transmembrane</keyword>
<keyword evidence="10" id="KW-0539">Nucleus</keyword>
<gene>
    <name evidence="13" type="ORF">MELO3C015355</name>
</gene>
<evidence type="ECO:0000256" key="5">
    <source>
        <dbReference type="ARBA" id="ARBA00023015"/>
    </source>
</evidence>
<dbReference type="PANTHER" id="PTHR31744">
    <property type="entry name" value="PROTEIN CUP-SHAPED COTYLEDON 2-RELATED"/>
    <property type="match status" value="1"/>
</dbReference>
<evidence type="ECO:0000256" key="1">
    <source>
        <dbReference type="ARBA" id="ARBA00004123"/>
    </source>
</evidence>
<evidence type="ECO:0000259" key="12">
    <source>
        <dbReference type="PROSITE" id="PS51005"/>
    </source>
</evidence>
<reference evidence="13" key="1">
    <citation type="submission" date="2017-02" db="EMBL/GenBank/DDBJ databases">
        <title>The melon Zym locus conferring resistance to ZYMV: high resolution mapping and candidate gene identification.</title>
        <authorList>
            <person name="Adler-Berke N."/>
            <person name="Goldberg Z."/>
            <person name="Brotman Y."/>
            <person name="Gal-On A."/>
            <person name="Doniger T."/>
            <person name="Kovalski I."/>
            <person name="Harel-Beja R."/>
            <person name="Troadec C."/>
            <person name="Bendahmane A."/>
            <person name="Pitrat M."/>
            <person name="Dogimont C."/>
            <person name="Katzir N."/>
            <person name="Perl-Treves R."/>
        </authorList>
    </citation>
    <scope>NUCLEOTIDE SEQUENCE</scope>
</reference>
<dbReference type="PROSITE" id="PS51005">
    <property type="entry name" value="NAC"/>
    <property type="match status" value="1"/>
</dbReference>
<keyword evidence="8" id="KW-0010">Activator</keyword>
<dbReference type="PANTHER" id="PTHR31744:SF216">
    <property type="entry name" value="NAC TRANSCRIPTION FACTOR"/>
    <property type="match status" value="1"/>
</dbReference>
<keyword evidence="7" id="KW-0472">Membrane</keyword>
<keyword evidence="6" id="KW-0238">DNA-binding</keyword>
<dbReference type="GO" id="GO:0000976">
    <property type="term" value="F:transcription cis-regulatory region binding"/>
    <property type="evidence" value="ECO:0007669"/>
    <property type="project" value="UniProtKB-ARBA"/>
</dbReference>
<dbReference type="Pfam" id="PF02365">
    <property type="entry name" value="NAM"/>
    <property type="match status" value="1"/>
</dbReference>
<comment type="subcellular location">
    <subcellularLocation>
        <location evidence="2">Membrane</location>
        <topology evidence="2">Single-pass membrane protein</topology>
    </subcellularLocation>
    <subcellularLocation>
        <location evidence="1">Nucleus</location>
    </subcellularLocation>
</comment>
<dbReference type="Gene3D" id="2.170.150.80">
    <property type="entry name" value="NAC domain"/>
    <property type="match status" value="1"/>
</dbReference>
<sequence length="502" mass="57430">MANRLLLPSPNQWPVGFRFHPTDEELINHYLKNKIVGQESLVQFIPQVDICKYEPWELPGLSNDQTGEQRWFFFSAQDFKYSNGRRSKRATGTGYWKSTGKDRKIRARGTNKLIGTKKTLVFYRGRVPKGIRTNWVIHEYHLHPEPNFLFLQTSYVICLLKRKWDENDVLIRDEAERNDLLTSTNVATTNQNKEVPGNGQSLIQPDLHVSDYDFPELQSPLFSEPEPTSLGFQITNSHGAHVINRPTDEAINSVFVDDENFFHEGTPNSSFSDFNWEELLNLVDEDQSSSGMDTTIVLQYDHDFPIFFGKRARSIIQTKNMPIIEESHRSPLASKILSADSDRAVKNFTSQHQPKSHKVRDHIKASQNVQSKKETQLQLVSSLSKVKAVPERIEVVKPAASSNKDTAEDKLSEVENGAANRPKPTGQGSRGSRIMFLKYPDYKMHSPQIKSRLVFGQSMCRLHFVREGRKTSATVWKLRINGAGNYTHTNKLPMFSCTKMEF</sequence>
<evidence type="ECO:0000256" key="4">
    <source>
        <dbReference type="ARBA" id="ARBA00022989"/>
    </source>
</evidence>
<keyword evidence="5" id="KW-0805">Transcription regulation</keyword>
<dbReference type="InterPro" id="IPR003441">
    <property type="entry name" value="NAC-dom"/>
</dbReference>
<evidence type="ECO:0000256" key="10">
    <source>
        <dbReference type="ARBA" id="ARBA00023242"/>
    </source>
</evidence>
<proteinExistence type="predicted"/>
<dbReference type="GO" id="GO:0016020">
    <property type="term" value="C:membrane"/>
    <property type="evidence" value="ECO:0007669"/>
    <property type="project" value="UniProtKB-SubCell"/>
</dbReference>
<evidence type="ECO:0000256" key="3">
    <source>
        <dbReference type="ARBA" id="ARBA00022692"/>
    </source>
</evidence>
<accession>A0A678NU60</accession>
<dbReference type="InterPro" id="IPR036093">
    <property type="entry name" value="NAC_dom_sf"/>
</dbReference>
<evidence type="ECO:0000256" key="11">
    <source>
        <dbReference type="SAM" id="MobiDB-lite"/>
    </source>
</evidence>
<feature type="region of interest" description="Disordered" evidence="11">
    <location>
        <begin position="397"/>
        <end position="432"/>
    </location>
</feature>
<protein>
    <submittedName>
        <fullName evidence="13">NAC domain transcription factor II</fullName>
    </submittedName>
</protein>
<dbReference type="GO" id="GO:0006355">
    <property type="term" value="P:regulation of DNA-templated transcription"/>
    <property type="evidence" value="ECO:0007669"/>
    <property type="project" value="InterPro"/>
</dbReference>
<evidence type="ECO:0000256" key="7">
    <source>
        <dbReference type="ARBA" id="ARBA00023136"/>
    </source>
</evidence>
<keyword evidence="9" id="KW-0804">Transcription</keyword>
<evidence type="ECO:0000256" key="9">
    <source>
        <dbReference type="ARBA" id="ARBA00023163"/>
    </source>
</evidence>
<evidence type="ECO:0000256" key="6">
    <source>
        <dbReference type="ARBA" id="ARBA00023125"/>
    </source>
</evidence>
<feature type="domain" description="NAC" evidence="12">
    <location>
        <begin position="13"/>
        <end position="163"/>
    </location>
</feature>
<dbReference type="GO" id="GO:0005634">
    <property type="term" value="C:nucleus"/>
    <property type="evidence" value="ECO:0007669"/>
    <property type="project" value="UniProtKB-SubCell"/>
</dbReference>
<organism evidence="13">
    <name type="scientific">Cucumis melo</name>
    <name type="common">Muskmelon</name>
    <dbReference type="NCBI Taxonomy" id="3656"/>
    <lineage>
        <taxon>Eukaryota</taxon>
        <taxon>Viridiplantae</taxon>
        <taxon>Streptophyta</taxon>
        <taxon>Embryophyta</taxon>
        <taxon>Tracheophyta</taxon>
        <taxon>Spermatophyta</taxon>
        <taxon>Magnoliopsida</taxon>
        <taxon>eudicotyledons</taxon>
        <taxon>Gunneridae</taxon>
        <taxon>Pentapetalae</taxon>
        <taxon>rosids</taxon>
        <taxon>fabids</taxon>
        <taxon>Cucurbitales</taxon>
        <taxon>Cucurbitaceae</taxon>
        <taxon>Benincaseae</taxon>
        <taxon>Cucumis</taxon>
    </lineage>
</organism>
<dbReference type="SUPFAM" id="SSF101941">
    <property type="entry name" value="NAC domain"/>
    <property type="match status" value="1"/>
</dbReference>